<comment type="similarity">
    <text evidence="2 8">Belongs to the alanine or glycine:cation symporter (AGCS) (TC 2.A.25) family.</text>
</comment>
<feature type="transmembrane region" description="Helical" evidence="8">
    <location>
        <begin position="97"/>
        <end position="121"/>
    </location>
</feature>
<feature type="transmembrane region" description="Helical" evidence="8">
    <location>
        <begin position="65"/>
        <end position="91"/>
    </location>
</feature>
<reference evidence="10 11" key="1">
    <citation type="submission" date="2016-10" db="EMBL/GenBank/DDBJ databases">
        <authorList>
            <person name="de Groot N.N."/>
        </authorList>
    </citation>
    <scope>NUCLEOTIDE SEQUENCE [LARGE SCALE GENOMIC DNA]</scope>
    <source>
        <strain evidence="10 11">DSM 2872</strain>
    </source>
</reference>
<feature type="transmembrane region" description="Helical" evidence="8">
    <location>
        <begin position="218"/>
        <end position="241"/>
    </location>
</feature>
<feature type="transmembrane region" description="Helical" evidence="8">
    <location>
        <begin position="403"/>
        <end position="419"/>
    </location>
</feature>
<evidence type="ECO:0000256" key="4">
    <source>
        <dbReference type="ARBA" id="ARBA00022475"/>
    </source>
</evidence>
<evidence type="ECO:0000313" key="10">
    <source>
        <dbReference type="EMBL" id="SDZ73704.1"/>
    </source>
</evidence>
<keyword evidence="5 8" id="KW-0812">Transmembrane</keyword>
<sequence>MDEIMQINEVVNHFVWGPPGLTLLVGTGIYLTILLGLPQLRYFFPALAEVFSFRKKSEDDSAISAFAAMATAMAATVGTGNVAGVATALHLGGPGALVWMLISAFFGMCTKFAEITLAVHYRQKDENGDWRGGPMYVLEYGLGAWGGVWKYIGKFLAVLFALFALLAFLGMGAAVQSNSVAEVLFMGWNVDHLYSGVMMAGVVGLVIIGGLSSLSCVALLVVPFMVVFYTVGAGILILSYWTQIPVVILNAFHMAFHPEPTVVAGGVAGWCVMEAIQRGIARGVFSNEAGMGSAPMAYATADSVHPVRTGFYGIFEVFLDTFVICTITGLAILVTGTMTYFPELTGAQLVLQSFELALGPAGKYILSIGLMLFAFTTILGWYWYAETAVTYLFGVRSKAVMKLLLIVMIIFGASGLQLTDASGYEFLNNIWNISDTLNGLMAFPNLIGLLLLSLTLRRIVKDYEVQKEQAVDTAAKKPMSKEWRYLLIISACAALLPLAIITIYNGSRDTVHTQDVSLQTVMDRGQLVFGVDDTFPPMSFTDESGEFVGVDIDLAREICARLGVKCVVRPIAWKHKEEELASGRIDCVGSMSVIPQAKEHMSLTEPYVKDNLVFVIRGDSSIVWMHDLKGKVIGMQVGSTTYDAFHASNLCTDAVVVPLPDNMAVLQQVKEKKCDAGLVDSLAACYFIRSNSERYFVLHDSLSEEELALGFRKEDKELSNRVQKILSEMKADGTLGKISQKWFESDIMIVR</sequence>
<evidence type="ECO:0000256" key="2">
    <source>
        <dbReference type="ARBA" id="ARBA00009261"/>
    </source>
</evidence>
<proteinExistence type="inferred from homology"/>
<protein>
    <submittedName>
        <fullName evidence="10">Alanine or glycine:cation symporter, AGCS family</fullName>
    </submittedName>
</protein>
<feature type="transmembrane region" description="Helical" evidence="8">
    <location>
        <begin position="361"/>
        <end position="383"/>
    </location>
</feature>
<name>A0A1H3VHJ8_SELRU</name>
<evidence type="ECO:0000256" key="5">
    <source>
        <dbReference type="ARBA" id="ARBA00022692"/>
    </source>
</evidence>
<dbReference type="PANTHER" id="PTHR30330:SF3">
    <property type="entry name" value="TRANSCRIPTIONAL REGULATOR, LRP FAMILY"/>
    <property type="match status" value="1"/>
</dbReference>
<dbReference type="AlphaFoldDB" id="A0A1H3VHJ8"/>
<dbReference type="Gene3D" id="1.20.1740.10">
    <property type="entry name" value="Amino acid/polyamine transporter I"/>
    <property type="match status" value="1"/>
</dbReference>
<dbReference type="PANTHER" id="PTHR30330">
    <property type="entry name" value="AGSS FAMILY TRANSPORTER, SODIUM-ALANINE"/>
    <property type="match status" value="1"/>
</dbReference>
<evidence type="ECO:0000256" key="3">
    <source>
        <dbReference type="ARBA" id="ARBA00022448"/>
    </source>
</evidence>
<dbReference type="Pfam" id="PF00497">
    <property type="entry name" value="SBP_bac_3"/>
    <property type="match status" value="1"/>
</dbReference>
<dbReference type="PRINTS" id="PR00175">
    <property type="entry name" value="NAALASMPORT"/>
</dbReference>
<feature type="transmembrane region" description="Helical" evidence="8">
    <location>
        <begin position="155"/>
        <end position="173"/>
    </location>
</feature>
<keyword evidence="3 8" id="KW-0813">Transport</keyword>
<evidence type="ECO:0000256" key="8">
    <source>
        <dbReference type="RuleBase" id="RU363064"/>
    </source>
</evidence>
<comment type="subcellular location">
    <subcellularLocation>
        <location evidence="1 8">Cell membrane</location>
        <topology evidence="1 8">Multi-pass membrane protein</topology>
    </subcellularLocation>
</comment>
<comment type="caution">
    <text evidence="8">Lacks conserved residue(s) required for the propagation of feature annotation.</text>
</comment>
<feature type="transmembrane region" description="Helical" evidence="8">
    <location>
        <begin position="317"/>
        <end position="341"/>
    </location>
</feature>
<dbReference type="SUPFAM" id="SSF53850">
    <property type="entry name" value="Periplasmic binding protein-like II"/>
    <property type="match status" value="1"/>
</dbReference>
<gene>
    <name evidence="10" type="ORF">SAMN05660648_00189</name>
</gene>
<dbReference type="SMART" id="SM00062">
    <property type="entry name" value="PBPb"/>
    <property type="match status" value="1"/>
</dbReference>
<dbReference type="GO" id="GO:0005283">
    <property type="term" value="F:amino acid:sodium symporter activity"/>
    <property type="evidence" value="ECO:0007669"/>
    <property type="project" value="InterPro"/>
</dbReference>
<dbReference type="Pfam" id="PF01235">
    <property type="entry name" value="Na_Ala_symp"/>
    <property type="match status" value="1"/>
</dbReference>
<dbReference type="GO" id="GO:0005886">
    <property type="term" value="C:plasma membrane"/>
    <property type="evidence" value="ECO:0007669"/>
    <property type="project" value="UniProtKB-SubCell"/>
</dbReference>
<keyword evidence="7 8" id="KW-0472">Membrane</keyword>
<dbReference type="NCBIfam" id="TIGR00835">
    <property type="entry name" value="agcS"/>
    <property type="match status" value="1"/>
</dbReference>
<feature type="transmembrane region" description="Helical" evidence="8">
    <location>
        <begin position="439"/>
        <end position="460"/>
    </location>
</feature>
<dbReference type="EMBL" id="FNQG01000002">
    <property type="protein sequence ID" value="SDZ73704.1"/>
    <property type="molecule type" value="Genomic_DNA"/>
</dbReference>
<feature type="transmembrane region" description="Helical" evidence="8">
    <location>
        <begin position="20"/>
        <end position="44"/>
    </location>
</feature>
<evidence type="ECO:0000313" key="11">
    <source>
        <dbReference type="Proteomes" id="UP000183469"/>
    </source>
</evidence>
<evidence type="ECO:0000256" key="6">
    <source>
        <dbReference type="ARBA" id="ARBA00022989"/>
    </source>
</evidence>
<evidence type="ECO:0000259" key="9">
    <source>
        <dbReference type="SMART" id="SM00062"/>
    </source>
</evidence>
<feature type="domain" description="Solute-binding protein family 3/N-terminal" evidence="9">
    <location>
        <begin position="526"/>
        <end position="746"/>
    </location>
</feature>
<evidence type="ECO:0000256" key="1">
    <source>
        <dbReference type="ARBA" id="ARBA00004651"/>
    </source>
</evidence>
<keyword evidence="6 8" id="KW-1133">Transmembrane helix</keyword>
<evidence type="ECO:0000256" key="7">
    <source>
        <dbReference type="ARBA" id="ARBA00023136"/>
    </source>
</evidence>
<keyword evidence="8" id="KW-0769">Symport</keyword>
<dbReference type="InterPro" id="IPR001638">
    <property type="entry name" value="Solute-binding_3/MltF_N"/>
</dbReference>
<dbReference type="Proteomes" id="UP000183469">
    <property type="component" value="Unassembled WGS sequence"/>
</dbReference>
<dbReference type="Gene3D" id="3.40.190.10">
    <property type="entry name" value="Periplasmic binding protein-like II"/>
    <property type="match status" value="2"/>
</dbReference>
<feature type="transmembrane region" description="Helical" evidence="8">
    <location>
        <begin position="261"/>
        <end position="281"/>
    </location>
</feature>
<organism evidence="10 11">
    <name type="scientific">Selenomonas ruminantium</name>
    <dbReference type="NCBI Taxonomy" id="971"/>
    <lineage>
        <taxon>Bacteria</taxon>
        <taxon>Bacillati</taxon>
        <taxon>Bacillota</taxon>
        <taxon>Negativicutes</taxon>
        <taxon>Selenomonadales</taxon>
        <taxon>Selenomonadaceae</taxon>
        <taxon>Selenomonas</taxon>
    </lineage>
</organism>
<accession>A0A1H3VHJ8</accession>
<feature type="transmembrane region" description="Helical" evidence="8">
    <location>
        <begin position="193"/>
        <end position="211"/>
    </location>
</feature>
<keyword evidence="4 8" id="KW-1003">Cell membrane</keyword>
<feature type="transmembrane region" description="Helical" evidence="8">
    <location>
        <begin position="485"/>
        <end position="504"/>
    </location>
</feature>
<dbReference type="InterPro" id="IPR001463">
    <property type="entry name" value="Na/Ala_symport"/>
</dbReference>